<evidence type="ECO:0000256" key="1">
    <source>
        <dbReference type="ARBA" id="ARBA00007074"/>
    </source>
</evidence>
<feature type="region of interest" description="Disordered" evidence="5">
    <location>
        <begin position="35"/>
        <end position="76"/>
    </location>
</feature>
<dbReference type="InterPro" id="IPR000064">
    <property type="entry name" value="NLP_P60_dom"/>
</dbReference>
<keyword evidence="2" id="KW-0645">Protease</keyword>
<evidence type="ECO:0000256" key="5">
    <source>
        <dbReference type="SAM" id="MobiDB-lite"/>
    </source>
</evidence>
<evidence type="ECO:0000313" key="8">
    <source>
        <dbReference type="EMBL" id="GLC31524.1"/>
    </source>
</evidence>
<dbReference type="Pfam" id="PF00877">
    <property type="entry name" value="NLPC_P60"/>
    <property type="match status" value="1"/>
</dbReference>
<dbReference type="Gene3D" id="3.90.1720.10">
    <property type="entry name" value="endopeptidase domain like (from Nostoc punctiforme)"/>
    <property type="match status" value="1"/>
</dbReference>
<comment type="similarity">
    <text evidence="1">Belongs to the peptidase C40 family.</text>
</comment>
<gene>
    <name evidence="8" type="ORF">bsdE14_29340</name>
</gene>
<dbReference type="InterPro" id="IPR039439">
    <property type="entry name" value="SH3b1_dom"/>
</dbReference>
<feature type="chain" id="PRO_5046299959" description="NlpC/P60 domain-containing protein" evidence="6">
    <location>
        <begin position="22"/>
        <end position="512"/>
    </location>
</feature>
<evidence type="ECO:0000256" key="4">
    <source>
        <dbReference type="ARBA" id="ARBA00022807"/>
    </source>
</evidence>
<feature type="compositionally biased region" description="Basic and acidic residues" evidence="5">
    <location>
        <begin position="38"/>
        <end position="62"/>
    </location>
</feature>
<keyword evidence="3" id="KW-0378">Hydrolase</keyword>
<keyword evidence="6" id="KW-0732">Signal</keyword>
<dbReference type="Proteomes" id="UP001208567">
    <property type="component" value="Unassembled WGS sequence"/>
</dbReference>
<keyword evidence="9" id="KW-1185">Reference proteome</keyword>
<keyword evidence="4" id="KW-0788">Thiol protease</keyword>
<dbReference type="Pfam" id="PF12913">
    <property type="entry name" value="SH3_6"/>
    <property type="match status" value="1"/>
</dbReference>
<dbReference type="PROSITE" id="PS51935">
    <property type="entry name" value="NLPC_P60"/>
    <property type="match status" value="1"/>
</dbReference>
<feature type="domain" description="NlpC/P60" evidence="7">
    <location>
        <begin position="361"/>
        <end position="490"/>
    </location>
</feature>
<evidence type="ECO:0000256" key="2">
    <source>
        <dbReference type="ARBA" id="ARBA00022670"/>
    </source>
</evidence>
<reference evidence="8 9" key="1">
    <citation type="journal article" date="2024" name="Int. J. Syst. Evol. Microbiol.">
        <title>Clostridium omnivorum sp. nov., isolated from anoxic soil under the treatment of reductive soil disinfestation.</title>
        <authorList>
            <person name="Ueki A."/>
            <person name="Tonouchi A."/>
            <person name="Kaku N."/>
            <person name="Honma S."/>
            <person name="Ueki K."/>
        </authorList>
    </citation>
    <scope>NUCLEOTIDE SEQUENCE [LARGE SCALE GENOMIC DNA]</scope>
    <source>
        <strain evidence="8 9">E14</strain>
    </source>
</reference>
<organism evidence="8 9">
    <name type="scientific">Clostridium omnivorum</name>
    <dbReference type="NCBI Taxonomy" id="1604902"/>
    <lineage>
        <taxon>Bacteria</taxon>
        <taxon>Bacillati</taxon>
        <taxon>Bacillota</taxon>
        <taxon>Clostridia</taxon>
        <taxon>Eubacteriales</taxon>
        <taxon>Clostridiaceae</taxon>
        <taxon>Clostridium</taxon>
    </lineage>
</organism>
<dbReference type="InterPro" id="IPR038765">
    <property type="entry name" value="Papain-like_cys_pep_sf"/>
</dbReference>
<comment type="caution">
    <text evidence="8">The sequence shown here is derived from an EMBL/GenBank/DDBJ whole genome shotgun (WGS) entry which is preliminary data.</text>
</comment>
<evidence type="ECO:0000256" key="3">
    <source>
        <dbReference type="ARBA" id="ARBA00022801"/>
    </source>
</evidence>
<evidence type="ECO:0000313" key="9">
    <source>
        <dbReference type="Proteomes" id="UP001208567"/>
    </source>
</evidence>
<sequence>MKFSKRAVLLLIIASSLIINTSCQEINKKLSEINPSSEKQKIEEDTSKENVNNNEKEEDKPVEVSNNDVQNNTEKKQEEVIKGTLVPGTKQEMMTADYWIKLLKDGNKVIMNEENIHKFNTNIIKKVSTVVDINNYKASLTKKELTNFINDYKLPTKTMYDSKGKVITKAYYDKLLKNRNLESIKENNKVRYGVAIKRTAIRSFPALEGVYDSSKEARIDRFQETSCEPCEPVIILHTSKDGKWYFIQTFNYRGWTNIENIAAAKDKNEFLQYSKPAEFIVITGTHVTLDKDLKNVPVKDLEFYMGNRIPIEKKDIPEKIDSISTEGKYIVKLPTRNDKGYLSVQLSMITKNEDASLGYLTYTRANIIKQAFKFQGEKYDWGNKFDGADCSSFIMSVYKTFGIELPRNTDEQEKSAGKVFIFKKGDNNTSRNAILDKVLPGAAIYMEGHVMMYLGKVNGEHFVIHDFAGYGKKDGAAYVFAPVYEVAVTTTMLPMSNGTPYIQKFTSAIQLQ</sequence>
<dbReference type="EMBL" id="BRXR01000001">
    <property type="protein sequence ID" value="GLC31524.1"/>
    <property type="molecule type" value="Genomic_DNA"/>
</dbReference>
<dbReference type="SUPFAM" id="SSF54001">
    <property type="entry name" value="Cysteine proteinases"/>
    <property type="match status" value="1"/>
</dbReference>
<accession>A0ABQ5N8V0</accession>
<feature type="signal peptide" evidence="6">
    <location>
        <begin position="1"/>
        <end position="21"/>
    </location>
</feature>
<evidence type="ECO:0000256" key="6">
    <source>
        <dbReference type="SAM" id="SignalP"/>
    </source>
</evidence>
<dbReference type="RefSeq" id="WP_264850847.1">
    <property type="nucleotide sequence ID" value="NZ_BRXR01000001.1"/>
</dbReference>
<protein>
    <recommendedName>
        <fullName evidence="7">NlpC/P60 domain-containing protein</fullName>
    </recommendedName>
</protein>
<evidence type="ECO:0000259" key="7">
    <source>
        <dbReference type="PROSITE" id="PS51935"/>
    </source>
</evidence>
<name>A0ABQ5N8V0_9CLOT</name>
<proteinExistence type="inferred from homology"/>